<dbReference type="SUPFAM" id="SSF57603">
    <property type="entry name" value="FnI-like domain"/>
    <property type="match status" value="1"/>
</dbReference>
<keyword evidence="2" id="KW-1185">Reference proteome</keyword>
<evidence type="ECO:0000313" key="2">
    <source>
        <dbReference type="Proteomes" id="UP000694844"/>
    </source>
</evidence>
<name>A0A8B8AZP7_CRAVI</name>
<evidence type="ECO:0000313" key="3">
    <source>
        <dbReference type="RefSeq" id="XP_022295804.1"/>
    </source>
</evidence>
<evidence type="ECO:0000256" key="1">
    <source>
        <dbReference type="SAM" id="SignalP"/>
    </source>
</evidence>
<dbReference type="AlphaFoldDB" id="A0A8B8AZP7"/>
<keyword evidence="1" id="KW-0732">Signal</keyword>
<proteinExistence type="predicted"/>
<dbReference type="RefSeq" id="XP_022295804.1">
    <property type="nucleotide sequence ID" value="XM_022440096.1"/>
</dbReference>
<dbReference type="GeneID" id="111105719"/>
<reference evidence="3" key="1">
    <citation type="submission" date="2025-08" db="UniProtKB">
        <authorList>
            <consortium name="RefSeq"/>
        </authorList>
    </citation>
    <scope>IDENTIFICATION</scope>
    <source>
        <tissue evidence="3">Whole sample</tissue>
    </source>
</reference>
<organism evidence="2 3">
    <name type="scientific">Crassostrea virginica</name>
    <name type="common">Eastern oyster</name>
    <dbReference type="NCBI Taxonomy" id="6565"/>
    <lineage>
        <taxon>Eukaryota</taxon>
        <taxon>Metazoa</taxon>
        <taxon>Spiralia</taxon>
        <taxon>Lophotrochozoa</taxon>
        <taxon>Mollusca</taxon>
        <taxon>Bivalvia</taxon>
        <taxon>Autobranchia</taxon>
        <taxon>Pteriomorphia</taxon>
        <taxon>Ostreida</taxon>
        <taxon>Ostreoidea</taxon>
        <taxon>Ostreidae</taxon>
        <taxon>Crassostrea</taxon>
    </lineage>
</organism>
<feature type="signal peptide" evidence="1">
    <location>
        <begin position="1"/>
        <end position="16"/>
    </location>
</feature>
<dbReference type="KEGG" id="cvn:111105719"/>
<gene>
    <name evidence="3" type="primary">LOC111105719</name>
</gene>
<accession>A0A8B8AZP7</accession>
<sequence length="164" mass="17018">MTTLGLIVLLAGTVSGATINGALWKGICLCVADNSIYARDGPGEEHRVVTVLNENDCFVSKGGILHIFGATWYELQNVQNQAAWVNAYHLRVKSMADCAVTSSSGSSTPFSITGADPFSGGDPFRAGTCTEGGMLYRDGDHLQRGGVTCTCQGGVVNCPGGVVG</sequence>
<feature type="chain" id="PRO_5034357494" evidence="1">
    <location>
        <begin position="17"/>
        <end position="164"/>
    </location>
</feature>
<dbReference type="OrthoDB" id="6092018at2759"/>
<protein>
    <submittedName>
        <fullName evidence="3">Uncharacterized protein LOC111105719</fullName>
    </submittedName>
</protein>
<dbReference type="Proteomes" id="UP000694844">
    <property type="component" value="Chromosome 8"/>
</dbReference>